<dbReference type="Pfam" id="PF00403">
    <property type="entry name" value="HMA"/>
    <property type="match status" value="1"/>
</dbReference>
<accession>A0ABY4H176</accession>
<dbReference type="Gene3D" id="3.30.70.100">
    <property type="match status" value="1"/>
</dbReference>
<dbReference type="InterPro" id="IPR006121">
    <property type="entry name" value="HMA_dom"/>
</dbReference>
<evidence type="ECO:0000313" key="2">
    <source>
        <dbReference type="EMBL" id="UOQ93936.1"/>
    </source>
</evidence>
<dbReference type="EMBL" id="CP095074">
    <property type="protein sequence ID" value="UOQ93936.1"/>
    <property type="molecule type" value="Genomic_DNA"/>
</dbReference>
<gene>
    <name evidence="2" type="ORF">MUO14_02870</name>
</gene>
<dbReference type="PROSITE" id="PS50846">
    <property type="entry name" value="HMA_2"/>
    <property type="match status" value="1"/>
</dbReference>
<evidence type="ECO:0000313" key="3">
    <source>
        <dbReference type="Proteomes" id="UP000831880"/>
    </source>
</evidence>
<sequence>MEETDGVQSSHVNLEQDRATVVYQPKVVSTKEIKQCITDLGYQVSDVKEVQL</sequence>
<dbReference type="Proteomes" id="UP000831880">
    <property type="component" value="Chromosome"/>
</dbReference>
<feature type="domain" description="HMA" evidence="1">
    <location>
        <begin position="1"/>
        <end position="45"/>
    </location>
</feature>
<name>A0ABY4H176_9BACI</name>
<keyword evidence="3" id="KW-1185">Reference proteome</keyword>
<evidence type="ECO:0000259" key="1">
    <source>
        <dbReference type="PROSITE" id="PS50846"/>
    </source>
</evidence>
<protein>
    <submittedName>
        <fullName evidence="2">Heavy-metal-associated domain-containing protein</fullName>
    </submittedName>
</protein>
<dbReference type="InterPro" id="IPR036163">
    <property type="entry name" value="HMA_dom_sf"/>
</dbReference>
<reference evidence="2 3" key="1">
    <citation type="submission" date="2022-04" db="EMBL/GenBank/DDBJ databases">
        <title>Halobacillus sp. isolated from saltern.</title>
        <authorList>
            <person name="Won M."/>
            <person name="Lee C.-M."/>
            <person name="Woen H.-Y."/>
            <person name="Kwon S.-W."/>
        </authorList>
    </citation>
    <scope>NUCLEOTIDE SEQUENCE [LARGE SCALE GENOMIC DNA]</scope>
    <source>
        <strain evidence="2 3">SSTM10-2</strain>
    </source>
</reference>
<organism evidence="2 3">
    <name type="scientific">Halobacillus shinanisalinarum</name>
    <dbReference type="NCBI Taxonomy" id="2932258"/>
    <lineage>
        <taxon>Bacteria</taxon>
        <taxon>Bacillati</taxon>
        <taxon>Bacillota</taxon>
        <taxon>Bacilli</taxon>
        <taxon>Bacillales</taxon>
        <taxon>Bacillaceae</taxon>
        <taxon>Halobacillus</taxon>
    </lineage>
</organism>
<dbReference type="CDD" id="cd00371">
    <property type="entry name" value="HMA"/>
    <property type="match status" value="1"/>
</dbReference>
<dbReference type="SUPFAM" id="SSF55008">
    <property type="entry name" value="HMA, heavy metal-associated domain"/>
    <property type="match status" value="1"/>
</dbReference>
<proteinExistence type="predicted"/>